<gene>
    <name evidence="1" type="ORF">MNBD_GAMMA16-1979</name>
</gene>
<organism evidence="1">
    <name type="scientific">hydrothermal vent metagenome</name>
    <dbReference type="NCBI Taxonomy" id="652676"/>
    <lineage>
        <taxon>unclassified sequences</taxon>
        <taxon>metagenomes</taxon>
        <taxon>ecological metagenomes</taxon>
    </lineage>
</organism>
<sequence length="868" mass="99971">MNKQEPQSNKININVIAQNEGLCKTGIPFSVGEVTSLNQLKLYQNDIDIECFAHPLCYWLDDSIKWINLGFFHSAENSNQYKLLISKLTKQIKNSPPESQENSELQFNSDEEKLTISITEFLFVLDLKTLSLYAYSSHREKLLFKIESLGGLLTLNDSQQAVTKLNRWHSSISTSLNTGSRNALEVELDGYFEYRTNKQQLRFTTSIEFYHVAPFIKIRTSLHNPNPAKHPGGLWDLGDEGSELFDSFLFDLTLAETDKVKYQTTPNSEWQSAAMNTIITQYASGGKNWKSPTHTNKNKQVTLDKNGFDVVSDNTQTAHGDRATPVLHSTNGVGLTIEKFWQNFPTAIEINNNRLRLELFPSSNGIPHELQGGEKKTHTFWLNLSNQPNKLNWVHSTPIAQPSCAWLTQCNVLPTFSENTATDSIAVLIKTGLEHKQNFFAKRETVDEYGWRNFGDLYADHETLGYEGAELFISHYNNQYDPIYGFVRQFLLTGDPRWFELADDLANHVKDIDIYHTKDDKAEYNGGLFWHTDHYLKAYTATHRSFSKFQGSDSYEGRTGGGGPGGQHCYTTGLAYHYLLTGSKDSKRTVLTMAKWITSVYEGTNTCLELLLACKNRNKQGIKNHFNGKYPFDRGTANYVIALLDCYQLTQEAEYLLQVEHIIHNTIHPADNIDERNLSKAEQHWFYTVFLQSICRYLEIKEAENSFDNAFYYVRDALLHYADWMLLHEYPYLEKPEILEFPNDTWTAQDLRKAHILAAAFYYSADNKQKYLDQAKYFQVYVSKRLSTSIELSYTRILVLLMQNHGPLKYYESNSKDASFNKKRQDWPEANYHQPLNFGISVAKELGKRLLKLSIINEINWLKKHIRR</sequence>
<protein>
    <submittedName>
        <fullName evidence="1">Uncharacterized protein</fullName>
    </submittedName>
</protein>
<dbReference type="SUPFAM" id="SSF48208">
    <property type="entry name" value="Six-hairpin glycosidases"/>
    <property type="match status" value="1"/>
</dbReference>
<dbReference type="InterPro" id="IPR008928">
    <property type="entry name" value="6-hairpin_glycosidase_sf"/>
</dbReference>
<proteinExistence type="predicted"/>
<dbReference type="AlphaFoldDB" id="A0A3B1A1A2"/>
<accession>A0A3B1A1A2</accession>
<reference evidence="1" key="1">
    <citation type="submission" date="2018-06" db="EMBL/GenBank/DDBJ databases">
        <authorList>
            <person name="Zhirakovskaya E."/>
        </authorList>
    </citation>
    <scope>NUCLEOTIDE SEQUENCE</scope>
</reference>
<dbReference type="EMBL" id="UOFO01000125">
    <property type="protein sequence ID" value="VAW87504.1"/>
    <property type="molecule type" value="Genomic_DNA"/>
</dbReference>
<dbReference type="GO" id="GO:0005975">
    <property type="term" value="P:carbohydrate metabolic process"/>
    <property type="evidence" value="ECO:0007669"/>
    <property type="project" value="InterPro"/>
</dbReference>
<evidence type="ECO:0000313" key="1">
    <source>
        <dbReference type="EMBL" id="VAW87504.1"/>
    </source>
</evidence>
<name>A0A3B1A1A2_9ZZZZ</name>